<protein>
    <submittedName>
        <fullName evidence="3">Glycosyltransferase involved in cell wall biosynthesis</fullName>
    </submittedName>
</protein>
<dbReference type="RefSeq" id="WP_310032722.1">
    <property type="nucleotide sequence ID" value="NZ_JAVDRL010000008.1"/>
</dbReference>
<dbReference type="Proteomes" id="UP001262754">
    <property type="component" value="Unassembled WGS sequence"/>
</dbReference>
<reference evidence="3 4" key="1">
    <citation type="submission" date="2023-07" db="EMBL/GenBank/DDBJ databases">
        <title>Sorghum-associated microbial communities from plants grown in Nebraska, USA.</title>
        <authorList>
            <person name="Schachtman D."/>
        </authorList>
    </citation>
    <scope>NUCLEOTIDE SEQUENCE [LARGE SCALE GENOMIC DNA]</scope>
    <source>
        <strain evidence="3 4">DS2154</strain>
    </source>
</reference>
<dbReference type="EMBL" id="JAVDRL010000008">
    <property type="protein sequence ID" value="MDR6532272.1"/>
    <property type="molecule type" value="Genomic_DNA"/>
</dbReference>
<dbReference type="PANTHER" id="PTHR45947">
    <property type="entry name" value="SULFOQUINOVOSYL TRANSFERASE SQD2"/>
    <property type="match status" value="1"/>
</dbReference>
<name>A0ABU1N1E4_9CAUL</name>
<dbReference type="InterPro" id="IPR028098">
    <property type="entry name" value="Glyco_trans_4-like_N"/>
</dbReference>
<accession>A0ABU1N1E4</accession>
<proteinExistence type="predicted"/>
<dbReference type="InterPro" id="IPR050194">
    <property type="entry name" value="Glycosyltransferase_grp1"/>
</dbReference>
<dbReference type="Gene3D" id="3.40.50.2000">
    <property type="entry name" value="Glycogen Phosphorylase B"/>
    <property type="match status" value="2"/>
</dbReference>
<evidence type="ECO:0000313" key="3">
    <source>
        <dbReference type="EMBL" id="MDR6532272.1"/>
    </source>
</evidence>
<dbReference type="Pfam" id="PF13692">
    <property type="entry name" value="Glyco_trans_1_4"/>
    <property type="match status" value="1"/>
</dbReference>
<feature type="domain" description="Glycosyltransferase subfamily 4-like N-terminal" evidence="2">
    <location>
        <begin position="18"/>
        <end position="193"/>
    </location>
</feature>
<comment type="caution">
    <text evidence="3">The sequence shown here is derived from an EMBL/GenBank/DDBJ whole genome shotgun (WGS) entry which is preliminary data.</text>
</comment>
<dbReference type="SUPFAM" id="SSF53756">
    <property type="entry name" value="UDP-Glycosyltransferase/glycogen phosphorylase"/>
    <property type="match status" value="1"/>
</dbReference>
<feature type="region of interest" description="Disordered" evidence="1">
    <location>
        <begin position="394"/>
        <end position="417"/>
    </location>
</feature>
<dbReference type="PANTHER" id="PTHR45947:SF3">
    <property type="entry name" value="SULFOQUINOVOSYL TRANSFERASE SQD2"/>
    <property type="match status" value="1"/>
</dbReference>
<gene>
    <name evidence="3" type="ORF">J2800_003028</name>
</gene>
<organism evidence="3 4">
    <name type="scientific">Caulobacter rhizosphaerae</name>
    <dbReference type="NCBI Taxonomy" id="2010972"/>
    <lineage>
        <taxon>Bacteria</taxon>
        <taxon>Pseudomonadati</taxon>
        <taxon>Pseudomonadota</taxon>
        <taxon>Alphaproteobacteria</taxon>
        <taxon>Caulobacterales</taxon>
        <taxon>Caulobacteraceae</taxon>
        <taxon>Caulobacter</taxon>
    </lineage>
</organism>
<evidence type="ECO:0000256" key="1">
    <source>
        <dbReference type="SAM" id="MobiDB-lite"/>
    </source>
</evidence>
<keyword evidence="4" id="KW-1185">Reference proteome</keyword>
<dbReference type="CDD" id="cd03794">
    <property type="entry name" value="GT4_WbuB-like"/>
    <property type="match status" value="1"/>
</dbReference>
<evidence type="ECO:0000313" key="4">
    <source>
        <dbReference type="Proteomes" id="UP001262754"/>
    </source>
</evidence>
<evidence type="ECO:0000259" key="2">
    <source>
        <dbReference type="Pfam" id="PF13439"/>
    </source>
</evidence>
<dbReference type="Pfam" id="PF13439">
    <property type="entry name" value="Glyco_transf_4"/>
    <property type="match status" value="1"/>
</dbReference>
<sequence>MDQRPLRILYHHRIAASDGMRVHITEVVAALRSQGHLVCVVGPTSADEAQTAGASSQLERATDLLRRRLPPAVFELLELTYNIPAYLRLRSQARAFRPDVLYERYNLFLLAGLLLRRRHRLPMLLEVNSPLAAERGSFGKLQLTSVARACETALWRGADAVLPVTEVLAAEVRRARVGPEGVHVIANGADPRRFPAAGASARLRRDLGLPTAAVVLGFVGFVRDWHGVGWAVEALPRLPPEVHLLIVGDGPSLPHLQARAEALGVSARLHCVGRVPHPRVAAYTQAFDIALQTASTPYASPLKLFEYMALGRAIIAPDQPNIREVLADGRNALLFTVGCQASFAAALLRLCGDIALRRELGAEARRTVEQTPYTWAHNAGRIAALARAARTTRAFSSEVGSGSRKENAQKQKPRAPA</sequence>